<evidence type="ECO:0000313" key="1">
    <source>
        <dbReference type="EMBL" id="KAK3385476.1"/>
    </source>
</evidence>
<dbReference type="PANTHER" id="PTHR42037">
    <property type="match status" value="1"/>
</dbReference>
<dbReference type="PANTHER" id="PTHR42037:SF1">
    <property type="match status" value="1"/>
</dbReference>
<proteinExistence type="predicted"/>
<keyword evidence="2" id="KW-1185">Reference proteome</keyword>
<dbReference type="InterPro" id="IPR027796">
    <property type="entry name" value="OTT_1508_deam-like"/>
</dbReference>
<dbReference type="AlphaFoldDB" id="A0AAE0TZP5"/>
<dbReference type="Pfam" id="PF14441">
    <property type="entry name" value="OTT_1508_deam"/>
    <property type="match status" value="1"/>
</dbReference>
<name>A0AAE0TZP5_9PEZI</name>
<gene>
    <name evidence="1" type="ORF">B0H63DRAFT_395662</name>
</gene>
<comment type="caution">
    <text evidence="1">The sequence shown here is derived from an EMBL/GenBank/DDBJ whole genome shotgun (WGS) entry which is preliminary data.</text>
</comment>
<organism evidence="1 2">
    <name type="scientific">Podospora didyma</name>
    <dbReference type="NCBI Taxonomy" id="330526"/>
    <lineage>
        <taxon>Eukaryota</taxon>
        <taxon>Fungi</taxon>
        <taxon>Dikarya</taxon>
        <taxon>Ascomycota</taxon>
        <taxon>Pezizomycotina</taxon>
        <taxon>Sordariomycetes</taxon>
        <taxon>Sordariomycetidae</taxon>
        <taxon>Sordariales</taxon>
        <taxon>Podosporaceae</taxon>
        <taxon>Podospora</taxon>
    </lineage>
</organism>
<dbReference type="EMBL" id="JAULSW010000004">
    <property type="protein sequence ID" value="KAK3385476.1"/>
    <property type="molecule type" value="Genomic_DNA"/>
</dbReference>
<protein>
    <submittedName>
        <fullName evidence="1">Uncharacterized protein</fullName>
    </submittedName>
</protein>
<dbReference type="Proteomes" id="UP001285441">
    <property type="component" value="Unassembled WGS sequence"/>
</dbReference>
<sequence>MGVLDFPGDLVPLDKDQQGKLRTFLHPAQLLLVCLNHICPRGPPQKPSEPPPDHSQSPEEMFHTFVNKIAQVLNFDTNGDTVTALAVILHNGITTYVFASNNRSKVPLNNARKALSEILNILKLNLEASFKEPDHVIERRLMVKILWWNKVRLRAYLNTLSKELQTCMDRCDTSTPEGTAAKDSLSVMASTLPDPSKKTEEYIQGAVPCIQSIQASRNTPLRRYISARSAEDHNMAKGGSWSNLQHVAGRLLSYQYAVEVLVHAHHTWADTDLFRNFEIESVRSSTPYKGVPSESLLNPVPETAEMVLHRAPGTSKRREALKGHAKDLEKYNLGGSLQSLWAAQVEKGMRPIVHAEILLHSWLLATEGDVQRARFFQGWQYIGMSKPPCRMCTEYFANVITTPVRFRAGHPNTYLNWRLPDLYVDGRQRGREEREKEARIKWCEDLGKMKGRVFAAVERALEEKVAEWKRWDSNTYTSRVESVNGDVELLAGWLGGVGL</sequence>
<evidence type="ECO:0000313" key="2">
    <source>
        <dbReference type="Proteomes" id="UP001285441"/>
    </source>
</evidence>
<accession>A0AAE0TZP5</accession>
<reference evidence="1" key="1">
    <citation type="journal article" date="2023" name="Mol. Phylogenet. Evol.">
        <title>Genome-scale phylogeny and comparative genomics of the fungal order Sordariales.</title>
        <authorList>
            <person name="Hensen N."/>
            <person name="Bonometti L."/>
            <person name="Westerberg I."/>
            <person name="Brannstrom I.O."/>
            <person name="Guillou S."/>
            <person name="Cros-Aarteil S."/>
            <person name="Calhoun S."/>
            <person name="Haridas S."/>
            <person name="Kuo A."/>
            <person name="Mondo S."/>
            <person name="Pangilinan J."/>
            <person name="Riley R."/>
            <person name="LaButti K."/>
            <person name="Andreopoulos B."/>
            <person name="Lipzen A."/>
            <person name="Chen C."/>
            <person name="Yan M."/>
            <person name="Daum C."/>
            <person name="Ng V."/>
            <person name="Clum A."/>
            <person name="Steindorff A."/>
            <person name="Ohm R.A."/>
            <person name="Martin F."/>
            <person name="Silar P."/>
            <person name="Natvig D.O."/>
            <person name="Lalanne C."/>
            <person name="Gautier V."/>
            <person name="Ament-Velasquez S.L."/>
            <person name="Kruys A."/>
            <person name="Hutchinson M.I."/>
            <person name="Powell A.J."/>
            <person name="Barry K."/>
            <person name="Miller A.N."/>
            <person name="Grigoriev I.V."/>
            <person name="Debuchy R."/>
            <person name="Gladieux P."/>
            <person name="Hiltunen Thoren M."/>
            <person name="Johannesson H."/>
        </authorList>
    </citation>
    <scope>NUCLEOTIDE SEQUENCE</scope>
    <source>
        <strain evidence="1">CBS 232.78</strain>
    </source>
</reference>
<reference evidence="1" key="2">
    <citation type="submission" date="2023-06" db="EMBL/GenBank/DDBJ databases">
        <authorList>
            <consortium name="Lawrence Berkeley National Laboratory"/>
            <person name="Haridas S."/>
            <person name="Hensen N."/>
            <person name="Bonometti L."/>
            <person name="Westerberg I."/>
            <person name="Brannstrom I.O."/>
            <person name="Guillou S."/>
            <person name="Cros-Aarteil S."/>
            <person name="Calhoun S."/>
            <person name="Kuo A."/>
            <person name="Mondo S."/>
            <person name="Pangilinan J."/>
            <person name="Riley R."/>
            <person name="LaButti K."/>
            <person name="Andreopoulos B."/>
            <person name="Lipzen A."/>
            <person name="Chen C."/>
            <person name="Yanf M."/>
            <person name="Daum C."/>
            <person name="Ng V."/>
            <person name="Clum A."/>
            <person name="Steindorff A."/>
            <person name="Ohm R."/>
            <person name="Martin F."/>
            <person name="Silar P."/>
            <person name="Natvig D."/>
            <person name="Lalanne C."/>
            <person name="Gautier V."/>
            <person name="Ament-velasquez S.L."/>
            <person name="Kruys A."/>
            <person name="Hutchinson M.I."/>
            <person name="Powell A.J."/>
            <person name="Barry K."/>
            <person name="Miller A.N."/>
            <person name="Grigoriev I.V."/>
            <person name="Debuchy R."/>
            <person name="Gladieux P."/>
            <person name="Thoren M.H."/>
            <person name="Johannesson H."/>
        </authorList>
    </citation>
    <scope>NUCLEOTIDE SEQUENCE</scope>
    <source>
        <strain evidence="1">CBS 232.78</strain>
    </source>
</reference>